<keyword evidence="1" id="KW-0472">Membrane</keyword>
<dbReference type="EMBL" id="HG994357">
    <property type="protein sequence ID" value="CAF2118493.1"/>
    <property type="molecule type" value="Genomic_DNA"/>
</dbReference>
<keyword evidence="1" id="KW-0812">Transmembrane</keyword>
<feature type="transmembrane region" description="Helical" evidence="1">
    <location>
        <begin position="12"/>
        <end position="38"/>
    </location>
</feature>
<evidence type="ECO:0000256" key="1">
    <source>
        <dbReference type="SAM" id="Phobius"/>
    </source>
</evidence>
<protein>
    <submittedName>
        <fullName evidence="2">(rape) hypothetical protein</fullName>
    </submittedName>
</protein>
<proteinExistence type="predicted"/>
<keyword evidence="1" id="KW-1133">Transmembrane helix</keyword>
<evidence type="ECO:0000313" key="2">
    <source>
        <dbReference type="EMBL" id="CAF2118493.1"/>
    </source>
</evidence>
<dbReference type="Proteomes" id="UP001295469">
    <property type="component" value="Chromosome A03"/>
</dbReference>
<name>A0A816V9T5_BRANA</name>
<sequence length="136" mass="15960">MMMIDLDRRMELLSYVTAGFDCINYVTFKFTLIIFKWLFPCIHHPFMLGFRHLNHTDTARLCGLSSIGVGIFIVCDRVLSAGQSPFTTLWYEYDPLHYVESRIGSQCLIDPNNLGLEKEQQIQEIRRNRSCVMLFW</sequence>
<dbReference type="AlphaFoldDB" id="A0A816V9T5"/>
<accession>A0A816V9T5</accession>
<organism evidence="2">
    <name type="scientific">Brassica napus</name>
    <name type="common">Rape</name>
    <dbReference type="NCBI Taxonomy" id="3708"/>
    <lineage>
        <taxon>Eukaryota</taxon>
        <taxon>Viridiplantae</taxon>
        <taxon>Streptophyta</taxon>
        <taxon>Embryophyta</taxon>
        <taxon>Tracheophyta</taxon>
        <taxon>Spermatophyta</taxon>
        <taxon>Magnoliopsida</taxon>
        <taxon>eudicotyledons</taxon>
        <taxon>Gunneridae</taxon>
        <taxon>Pentapetalae</taxon>
        <taxon>rosids</taxon>
        <taxon>malvids</taxon>
        <taxon>Brassicales</taxon>
        <taxon>Brassicaceae</taxon>
        <taxon>Brassiceae</taxon>
        <taxon>Brassica</taxon>
    </lineage>
</organism>
<gene>
    <name evidence="2" type="ORF">DARMORV10_A03P01950.1</name>
</gene>
<reference evidence="2" key="1">
    <citation type="submission" date="2021-01" db="EMBL/GenBank/DDBJ databases">
        <authorList>
            <consortium name="Genoscope - CEA"/>
            <person name="William W."/>
        </authorList>
    </citation>
    <scope>NUCLEOTIDE SEQUENCE</scope>
</reference>